<gene>
    <name evidence="8" type="ORF">LSH36_736g01028</name>
</gene>
<dbReference type="PANTHER" id="PTHR31542:SF1">
    <property type="entry name" value="LARGE RIBOSOMAL SUBUNIT PROTEIN ML50"/>
    <property type="match status" value="1"/>
</dbReference>
<dbReference type="AlphaFoldDB" id="A0AAD9J185"/>
<evidence type="ECO:0000256" key="7">
    <source>
        <dbReference type="ARBA" id="ARBA00035398"/>
    </source>
</evidence>
<comment type="similarity">
    <text evidence="2">Belongs to the mitochondrion-specific ribosomal protein mL50 family.</text>
</comment>
<evidence type="ECO:0000256" key="5">
    <source>
        <dbReference type="ARBA" id="ARBA00023274"/>
    </source>
</evidence>
<keyword evidence="5" id="KW-0687">Ribonucleoprotein</keyword>
<evidence type="ECO:0000256" key="3">
    <source>
        <dbReference type="ARBA" id="ARBA00022980"/>
    </source>
</evidence>
<reference evidence="8" key="1">
    <citation type="journal article" date="2023" name="Mol. Biol. Evol.">
        <title>Third-Generation Sequencing Reveals the Adaptive Role of the Epigenome in Three Deep-Sea Polychaetes.</title>
        <authorList>
            <person name="Perez M."/>
            <person name="Aroh O."/>
            <person name="Sun Y."/>
            <person name="Lan Y."/>
            <person name="Juniper S.K."/>
            <person name="Young C.R."/>
            <person name="Angers B."/>
            <person name="Qian P.Y."/>
        </authorList>
    </citation>
    <scope>NUCLEOTIDE SEQUENCE</scope>
    <source>
        <strain evidence="8">P08H-3</strain>
    </source>
</reference>
<keyword evidence="4" id="KW-0496">Mitochondrion</keyword>
<dbReference type="Pfam" id="PF10501">
    <property type="entry name" value="Ribosomal_L50"/>
    <property type="match status" value="1"/>
</dbReference>
<dbReference type="GO" id="GO:0005762">
    <property type="term" value="C:mitochondrial large ribosomal subunit"/>
    <property type="evidence" value="ECO:0007669"/>
    <property type="project" value="TreeGrafter"/>
</dbReference>
<dbReference type="InterPro" id="IPR018305">
    <property type="entry name" value="Ribosomal_m50"/>
</dbReference>
<dbReference type="PANTHER" id="PTHR31542">
    <property type="entry name" value="39A RIBOSOMAL PROTEIN L50, MITOCHONDRIAL"/>
    <property type="match status" value="1"/>
</dbReference>
<evidence type="ECO:0000256" key="2">
    <source>
        <dbReference type="ARBA" id="ARBA00008860"/>
    </source>
</evidence>
<protein>
    <recommendedName>
        <fullName evidence="6">Large ribosomal subunit protein mL50</fullName>
    </recommendedName>
    <alternativeName>
        <fullName evidence="7">39S ribosomal protein L50, mitochondrial</fullName>
    </alternativeName>
</protein>
<sequence length="238" mass="27957">MKMALCREFRRSVLLFYINRRTLTCQPPARLISFFKRKAEDDEADLEMELPDAIVDQRKHKVGRDELTMKETLNLLQSSGKLTTKKDYTAPSDVEERIKNITMECADIPGSIDWDQVSLRDPMLKYKLLTKCMKEFDHKVPNTEATRIERVRDAIQFFQTDVRASHSLEDLSKLDLPKNLHIQLEYLRFDPETDTMFDGKTAYPGRDTHVTSIKYKRKYKSIKTSVEKPGYNNHYYGY</sequence>
<accession>A0AAD9J185</accession>
<comment type="subcellular location">
    <subcellularLocation>
        <location evidence="1">Mitochondrion</location>
    </subcellularLocation>
</comment>
<evidence type="ECO:0000256" key="6">
    <source>
        <dbReference type="ARBA" id="ARBA00035183"/>
    </source>
</evidence>
<dbReference type="Proteomes" id="UP001208570">
    <property type="component" value="Unassembled WGS sequence"/>
</dbReference>
<evidence type="ECO:0000313" key="9">
    <source>
        <dbReference type="Proteomes" id="UP001208570"/>
    </source>
</evidence>
<organism evidence="8 9">
    <name type="scientific">Paralvinella palmiformis</name>
    <dbReference type="NCBI Taxonomy" id="53620"/>
    <lineage>
        <taxon>Eukaryota</taxon>
        <taxon>Metazoa</taxon>
        <taxon>Spiralia</taxon>
        <taxon>Lophotrochozoa</taxon>
        <taxon>Annelida</taxon>
        <taxon>Polychaeta</taxon>
        <taxon>Sedentaria</taxon>
        <taxon>Canalipalpata</taxon>
        <taxon>Terebellida</taxon>
        <taxon>Terebelliformia</taxon>
        <taxon>Alvinellidae</taxon>
        <taxon>Paralvinella</taxon>
    </lineage>
</organism>
<evidence type="ECO:0000256" key="4">
    <source>
        <dbReference type="ARBA" id="ARBA00023128"/>
    </source>
</evidence>
<evidence type="ECO:0000256" key="1">
    <source>
        <dbReference type="ARBA" id="ARBA00004173"/>
    </source>
</evidence>
<proteinExistence type="inferred from homology"/>
<evidence type="ECO:0000313" key="8">
    <source>
        <dbReference type="EMBL" id="KAK2144719.1"/>
    </source>
</evidence>
<keyword evidence="9" id="KW-1185">Reference proteome</keyword>
<keyword evidence="3" id="KW-0689">Ribosomal protein</keyword>
<dbReference type="EMBL" id="JAODUP010000736">
    <property type="protein sequence ID" value="KAK2144719.1"/>
    <property type="molecule type" value="Genomic_DNA"/>
</dbReference>
<name>A0AAD9J185_9ANNE</name>
<comment type="caution">
    <text evidence="8">The sequence shown here is derived from an EMBL/GenBank/DDBJ whole genome shotgun (WGS) entry which is preliminary data.</text>
</comment>